<sequence>MKGWKRRKQTGEPEKLRSGMAGVTVGAARGARRGPRGSRKAAIDVVDDWLERLCLLLRKQI</sequence>
<name>A0A5B7I238_PORTR</name>
<protein>
    <submittedName>
        <fullName evidence="2">Uncharacterized protein</fullName>
    </submittedName>
</protein>
<dbReference type="EMBL" id="VSRR010043075">
    <property type="protein sequence ID" value="MPC76313.1"/>
    <property type="molecule type" value="Genomic_DNA"/>
</dbReference>
<accession>A0A5B7I238</accession>
<evidence type="ECO:0000313" key="3">
    <source>
        <dbReference type="Proteomes" id="UP000324222"/>
    </source>
</evidence>
<gene>
    <name evidence="2" type="ORF">E2C01_070723</name>
</gene>
<dbReference type="AlphaFoldDB" id="A0A5B7I238"/>
<feature type="compositionally biased region" description="Basic residues" evidence="1">
    <location>
        <begin position="30"/>
        <end position="39"/>
    </location>
</feature>
<keyword evidence="3" id="KW-1185">Reference proteome</keyword>
<evidence type="ECO:0000256" key="1">
    <source>
        <dbReference type="SAM" id="MobiDB-lite"/>
    </source>
</evidence>
<proteinExistence type="predicted"/>
<dbReference type="Proteomes" id="UP000324222">
    <property type="component" value="Unassembled WGS sequence"/>
</dbReference>
<evidence type="ECO:0000313" key="2">
    <source>
        <dbReference type="EMBL" id="MPC76313.1"/>
    </source>
</evidence>
<feature type="compositionally biased region" description="Low complexity" evidence="1">
    <location>
        <begin position="19"/>
        <end position="29"/>
    </location>
</feature>
<feature type="region of interest" description="Disordered" evidence="1">
    <location>
        <begin position="1"/>
        <end position="39"/>
    </location>
</feature>
<organism evidence="2 3">
    <name type="scientific">Portunus trituberculatus</name>
    <name type="common">Swimming crab</name>
    <name type="synonym">Neptunus trituberculatus</name>
    <dbReference type="NCBI Taxonomy" id="210409"/>
    <lineage>
        <taxon>Eukaryota</taxon>
        <taxon>Metazoa</taxon>
        <taxon>Ecdysozoa</taxon>
        <taxon>Arthropoda</taxon>
        <taxon>Crustacea</taxon>
        <taxon>Multicrustacea</taxon>
        <taxon>Malacostraca</taxon>
        <taxon>Eumalacostraca</taxon>
        <taxon>Eucarida</taxon>
        <taxon>Decapoda</taxon>
        <taxon>Pleocyemata</taxon>
        <taxon>Brachyura</taxon>
        <taxon>Eubrachyura</taxon>
        <taxon>Portunoidea</taxon>
        <taxon>Portunidae</taxon>
        <taxon>Portuninae</taxon>
        <taxon>Portunus</taxon>
    </lineage>
</organism>
<reference evidence="2 3" key="1">
    <citation type="submission" date="2019-05" db="EMBL/GenBank/DDBJ databases">
        <title>Another draft genome of Portunus trituberculatus and its Hox gene families provides insights of decapod evolution.</title>
        <authorList>
            <person name="Jeong J.-H."/>
            <person name="Song I."/>
            <person name="Kim S."/>
            <person name="Choi T."/>
            <person name="Kim D."/>
            <person name="Ryu S."/>
            <person name="Kim W."/>
        </authorList>
    </citation>
    <scope>NUCLEOTIDE SEQUENCE [LARGE SCALE GENOMIC DNA]</scope>
    <source>
        <tissue evidence="2">Muscle</tissue>
    </source>
</reference>
<comment type="caution">
    <text evidence="2">The sequence shown here is derived from an EMBL/GenBank/DDBJ whole genome shotgun (WGS) entry which is preliminary data.</text>
</comment>